<dbReference type="CDD" id="cd16327">
    <property type="entry name" value="RseB"/>
    <property type="match status" value="1"/>
</dbReference>
<comment type="similarity">
    <text evidence="2">Belongs to the RseB family.</text>
</comment>
<keyword evidence="3" id="KW-0732">Signal</keyword>
<dbReference type="PANTHER" id="PTHR38782">
    <property type="match status" value="1"/>
</dbReference>
<feature type="domain" description="MucB/RseB C-terminal" evidence="7">
    <location>
        <begin position="271"/>
        <end position="366"/>
    </location>
</feature>
<evidence type="ECO:0000256" key="3">
    <source>
        <dbReference type="ARBA" id="ARBA00022729"/>
    </source>
</evidence>
<dbReference type="GO" id="GO:0032885">
    <property type="term" value="P:regulation of polysaccharide biosynthetic process"/>
    <property type="evidence" value="ECO:0007669"/>
    <property type="project" value="TreeGrafter"/>
</dbReference>
<gene>
    <name evidence="8" type="ORF">FBQ74_05780</name>
</gene>
<dbReference type="EMBL" id="CP039852">
    <property type="protein sequence ID" value="QCZ93028.1"/>
    <property type="molecule type" value="Genomic_DNA"/>
</dbReference>
<name>A0A5B7YBY0_9ALTE</name>
<feature type="compositionally biased region" description="Basic and acidic residues" evidence="5">
    <location>
        <begin position="58"/>
        <end position="75"/>
    </location>
</feature>
<evidence type="ECO:0000313" key="8">
    <source>
        <dbReference type="EMBL" id="QCZ93028.1"/>
    </source>
</evidence>
<dbReference type="KEGG" id="salk:FBQ74_05780"/>
<evidence type="ECO:0000256" key="2">
    <source>
        <dbReference type="ARBA" id="ARBA00008150"/>
    </source>
</evidence>
<dbReference type="PIRSF" id="PIRSF005427">
    <property type="entry name" value="RseB"/>
    <property type="match status" value="1"/>
</dbReference>
<organism evidence="8 9">
    <name type="scientific">Salinimonas iocasae</name>
    <dbReference type="NCBI Taxonomy" id="2572577"/>
    <lineage>
        <taxon>Bacteria</taxon>
        <taxon>Pseudomonadati</taxon>
        <taxon>Pseudomonadota</taxon>
        <taxon>Gammaproteobacteria</taxon>
        <taxon>Alteromonadales</taxon>
        <taxon>Alteromonadaceae</taxon>
        <taxon>Alteromonas/Salinimonas group</taxon>
        <taxon>Salinimonas</taxon>
    </lineage>
</organism>
<dbReference type="RefSeq" id="WP_139755775.1">
    <property type="nucleotide sequence ID" value="NZ_CP039852.1"/>
</dbReference>
<dbReference type="Pfam" id="PF03888">
    <property type="entry name" value="MucB_RseB"/>
    <property type="match status" value="1"/>
</dbReference>
<accession>A0A5B7YBY0</accession>
<evidence type="ECO:0000256" key="5">
    <source>
        <dbReference type="SAM" id="MobiDB-lite"/>
    </source>
</evidence>
<feature type="region of interest" description="Disordered" evidence="5">
    <location>
        <begin position="45"/>
        <end position="77"/>
    </location>
</feature>
<evidence type="ECO:0000259" key="7">
    <source>
        <dbReference type="Pfam" id="PF17188"/>
    </source>
</evidence>
<dbReference type="GO" id="GO:0045152">
    <property type="term" value="F:antisigma factor binding"/>
    <property type="evidence" value="ECO:0007669"/>
    <property type="project" value="TreeGrafter"/>
</dbReference>
<reference evidence="8 9" key="1">
    <citation type="submission" date="2019-04" db="EMBL/GenBank/DDBJ databases">
        <title>Salinimonas iocasae sp. nov., a halophilic bacterium isolated from the outer tube casing of tubeworms in Okinawa Trough.</title>
        <authorList>
            <person name="Zhang H."/>
            <person name="Wang H."/>
            <person name="Li C."/>
        </authorList>
    </citation>
    <scope>NUCLEOTIDE SEQUENCE [LARGE SCALE GENOMIC DNA]</scope>
    <source>
        <strain evidence="8 9">KX18D6</strain>
    </source>
</reference>
<keyword evidence="4" id="KW-0574">Periplasm</keyword>
<feature type="compositionally biased region" description="Polar residues" evidence="5">
    <location>
        <begin position="45"/>
        <end position="57"/>
    </location>
</feature>
<dbReference type="InterPro" id="IPR038484">
    <property type="entry name" value="MucB/RseB_C_sf"/>
</dbReference>
<feature type="domain" description="MucB/RseB N-terminal" evidence="6">
    <location>
        <begin position="78"/>
        <end position="262"/>
    </location>
</feature>
<dbReference type="Gene3D" id="2.50.20.10">
    <property type="entry name" value="Lipoprotein localisation LolA/LolB/LppX"/>
    <property type="match status" value="1"/>
</dbReference>
<dbReference type="InterPro" id="IPR033434">
    <property type="entry name" value="MucB/RseB_N"/>
</dbReference>
<evidence type="ECO:0000256" key="1">
    <source>
        <dbReference type="ARBA" id="ARBA00004418"/>
    </source>
</evidence>
<dbReference type="PANTHER" id="PTHR38782:SF1">
    <property type="entry name" value="SIGMA-E FACTOR REGULATORY PROTEIN RSEB"/>
    <property type="match status" value="1"/>
</dbReference>
<comment type="subcellular location">
    <subcellularLocation>
        <location evidence="1">Periplasm</location>
    </subcellularLocation>
</comment>
<dbReference type="GO" id="GO:0030288">
    <property type="term" value="C:outer membrane-bounded periplasmic space"/>
    <property type="evidence" value="ECO:0007669"/>
    <property type="project" value="TreeGrafter"/>
</dbReference>
<sequence length="371" mass="41033">MINLLDNRVAVRCVQLPFVFKRCLIASLISSLVVCSGVSAQQTSEANADNVQTAKQSSAEDERQSEEARQDEEAAKTATHWLQRLAKTVSEENFQVSFVVTRMGQETTPYLWRHAVMEDGTSMEQLNLQNGPGQEQIRVGNTVSVFEPDSQPYSVNSGAIHGPIPSALLYNPESLKAAYKFVTVGRARVSGRTAQQLRVISRDNSRFSYQMWLDESSGMLLKFNTLDLQGSVLEQIQVTSLSLSQQPHPYFAKVNKASLPQPMATREGETPTHNWKLGYLPQGMEKVKQDVRRLPNTGQVVEYKMLSDGLVDVSVYVQSARQALGSDVALRHELNTFLSVNNGNVQITVVGEIPLPTATAIAQSIQVIKQP</sequence>
<dbReference type="Proteomes" id="UP000304912">
    <property type="component" value="Chromosome"/>
</dbReference>
<keyword evidence="9" id="KW-1185">Reference proteome</keyword>
<evidence type="ECO:0000256" key="4">
    <source>
        <dbReference type="ARBA" id="ARBA00022764"/>
    </source>
</evidence>
<dbReference type="Gene3D" id="3.30.200.100">
    <property type="entry name" value="MucB/RseB, C-terminal domain"/>
    <property type="match status" value="1"/>
</dbReference>
<dbReference type="InterPro" id="IPR005588">
    <property type="entry name" value="MucB_RseB"/>
</dbReference>
<dbReference type="InterPro" id="IPR033436">
    <property type="entry name" value="MucB/RseB_C"/>
</dbReference>
<dbReference type="OrthoDB" id="7067274at2"/>
<evidence type="ECO:0000313" key="9">
    <source>
        <dbReference type="Proteomes" id="UP000304912"/>
    </source>
</evidence>
<dbReference type="Pfam" id="PF17188">
    <property type="entry name" value="MucB_RseB_C"/>
    <property type="match status" value="1"/>
</dbReference>
<evidence type="ECO:0000259" key="6">
    <source>
        <dbReference type="Pfam" id="PF03888"/>
    </source>
</evidence>
<protein>
    <submittedName>
        <fullName evidence="8">Sigma-E factor regulatory protein RseB</fullName>
    </submittedName>
</protein>
<dbReference type="AlphaFoldDB" id="A0A5B7YBY0"/>
<proteinExistence type="inferred from homology"/>